<dbReference type="SUPFAM" id="SSF47802">
    <property type="entry name" value="DNA polymerase beta, N-terminal domain-like"/>
    <property type="match status" value="1"/>
</dbReference>
<feature type="domain" description="Crossover junction endonuclease MUS81-like HHH" evidence="2">
    <location>
        <begin position="250"/>
        <end position="320"/>
    </location>
</feature>
<name>A0A507CLZ7_9FUNG</name>
<dbReference type="GO" id="GO:0005634">
    <property type="term" value="C:nucleus"/>
    <property type="evidence" value="ECO:0007669"/>
    <property type="project" value="TreeGrafter"/>
</dbReference>
<evidence type="ECO:0000313" key="3">
    <source>
        <dbReference type="EMBL" id="TPX39784.1"/>
    </source>
</evidence>
<dbReference type="STRING" id="286115.A0A507CLZ7"/>
<dbReference type="Pfam" id="PF14716">
    <property type="entry name" value="HHH_8"/>
    <property type="match status" value="1"/>
</dbReference>
<dbReference type="InterPro" id="IPR022312">
    <property type="entry name" value="DNA_pol_X"/>
</dbReference>
<protein>
    <recommendedName>
        <fullName evidence="2">Crossover junction endonuclease MUS81-like HHH domain-containing protein</fullName>
    </recommendedName>
</protein>
<dbReference type="EMBL" id="QEAN01000339">
    <property type="protein sequence ID" value="TPX39784.1"/>
    <property type="molecule type" value="Genomic_DNA"/>
</dbReference>
<dbReference type="InterPro" id="IPR010996">
    <property type="entry name" value="HHH_MUS81"/>
</dbReference>
<evidence type="ECO:0000256" key="1">
    <source>
        <dbReference type="SAM" id="MobiDB-lite"/>
    </source>
</evidence>
<dbReference type="InterPro" id="IPR028978">
    <property type="entry name" value="Chorismate_lyase_/UTRA_dom_sf"/>
</dbReference>
<gene>
    <name evidence="3" type="ORF">SeMB42_g06250</name>
</gene>
<dbReference type="VEuPathDB" id="FungiDB:SeMB42_g06250"/>
<dbReference type="GO" id="GO:0006284">
    <property type="term" value="P:base-excision repair"/>
    <property type="evidence" value="ECO:0007669"/>
    <property type="project" value="TreeGrafter"/>
</dbReference>
<dbReference type="SUPFAM" id="SSF64288">
    <property type="entry name" value="Chorismate lyase-like"/>
    <property type="match status" value="1"/>
</dbReference>
<dbReference type="PANTHER" id="PTHR11276">
    <property type="entry name" value="DNA POLYMERASE TYPE-X FAMILY MEMBER"/>
    <property type="match status" value="1"/>
</dbReference>
<keyword evidence="4" id="KW-1185">Reference proteome</keyword>
<evidence type="ECO:0000259" key="2">
    <source>
        <dbReference type="Pfam" id="PF14716"/>
    </source>
</evidence>
<dbReference type="Gene3D" id="3.40.1410.10">
    <property type="entry name" value="Chorismate lyase-like"/>
    <property type="match status" value="1"/>
</dbReference>
<dbReference type="GO" id="GO:0003887">
    <property type="term" value="F:DNA-directed DNA polymerase activity"/>
    <property type="evidence" value="ECO:0007669"/>
    <property type="project" value="InterPro"/>
</dbReference>
<organism evidence="3 4">
    <name type="scientific">Synchytrium endobioticum</name>
    <dbReference type="NCBI Taxonomy" id="286115"/>
    <lineage>
        <taxon>Eukaryota</taxon>
        <taxon>Fungi</taxon>
        <taxon>Fungi incertae sedis</taxon>
        <taxon>Chytridiomycota</taxon>
        <taxon>Chytridiomycota incertae sedis</taxon>
        <taxon>Chytridiomycetes</taxon>
        <taxon>Synchytriales</taxon>
        <taxon>Synchytriaceae</taxon>
        <taxon>Synchytrium</taxon>
    </lineage>
</organism>
<dbReference type="InterPro" id="IPR027421">
    <property type="entry name" value="DNA_pol_lamdba_lyase_dom_sf"/>
</dbReference>
<comment type="caution">
    <text evidence="3">The sequence shown here is derived from an EMBL/GenBank/DDBJ whole genome shotgun (WGS) entry which is preliminary data.</text>
</comment>
<accession>A0A507CLZ7</accession>
<dbReference type="AlphaFoldDB" id="A0A507CLZ7"/>
<dbReference type="GO" id="GO:0003677">
    <property type="term" value="F:DNA binding"/>
    <property type="evidence" value="ECO:0007669"/>
    <property type="project" value="InterPro"/>
</dbReference>
<proteinExistence type="predicted"/>
<dbReference type="Gene3D" id="1.10.150.110">
    <property type="entry name" value="DNA polymerase beta, N-terminal domain-like"/>
    <property type="match status" value="1"/>
</dbReference>
<dbReference type="Proteomes" id="UP000317494">
    <property type="component" value="Unassembled WGS sequence"/>
</dbReference>
<sequence length="339" mass="37670">MASSTQKSATIPGHLGDLMSATETFLSLPDLFTPLQRVLLTANGNVQRIISSYYNAPVTVDILLNHKESSTPACTTFKRSVNIIVKNHVCCRAVSTVHIYNVEVLRLVEQDCVGIGQLFRYLNILPEFTLVDVGRDDGVAGDVGGFWRHYILSGNGFKCHIHERFPDNWFRLLILLTRLWSEHQTSLKGQKTKILRLLYSRNHRRLAVIMLPKRPISAKADLDDQPSKKARPAKKSSDKITPKANGGANLNKRITDVLEELGKKEQSAGNVYKANAYAKAARNLASYDKVIESGKEALRIVGVGETIANNIDELLTTGKLARLEKDKENSHLTGQQDGK</sequence>
<reference evidence="3 4" key="1">
    <citation type="journal article" date="2019" name="Sci. Rep.">
        <title>Comparative genomics of chytrid fungi reveal insights into the obligate biotrophic and pathogenic lifestyle of Synchytrium endobioticum.</title>
        <authorList>
            <person name="van de Vossenberg B.T.L.H."/>
            <person name="Warris S."/>
            <person name="Nguyen H.D.T."/>
            <person name="van Gent-Pelzer M.P.E."/>
            <person name="Joly D.L."/>
            <person name="van de Geest H.C."/>
            <person name="Bonants P.J.M."/>
            <person name="Smith D.S."/>
            <person name="Levesque C.A."/>
            <person name="van der Lee T.A.J."/>
        </authorList>
    </citation>
    <scope>NUCLEOTIDE SEQUENCE [LARGE SCALE GENOMIC DNA]</scope>
    <source>
        <strain evidence="3 4">MB42</strain>
    </source>
</reference>
<evidence type="ECO:0000313" key="4">
    <source>
        <dbReference type="Proteomes" id="UP000317494"/>
    </source>
</evidence>
<feature type="region of interest" description="Disordered" evidence="1">
    <location>
        <begin position="219"/>
        <end position="248"/>
    </location>
</feature>
<dbReference type="GO" id="GO:0006303">
    <property type="term" value="P:double-strand break repair via nonhomologous end joining"/>
    <property type="evidence" value="ECO:0007669"/>
    <property type="project" value="TreeGrafter"/>
</dbReference>
<dbReference type="PANTHER" id="PTHR11276:SF42">
    <property type="entry name" value="DNA POLYMERASE BETA"/>
    <property type="match status" value="1"/>
</dbReference>